<dbReference type="AlphaFoldDB" id="A1S0X0"/>
<dbReference type="KEGG" id="tpe:Tpen_1705"/>
<dbReference type="SUPFAM" id="SSF52980">
    <property type="entry name" value="Restriction endonuclease-like"/>
    <property type="match status" value="1"/>
</dbReference>
<accession>A1S0X0</accession>
<sequence>MAIPSIDWSRLEEVVERAVRRARADELRDLAEAVKVLAEYMKTGFESTLRAIEDHSKMIEELTKEVRNNSRILEEHSKVLGEHSRRIEELAGEIRNHSRVLEEHSKRLEELTREVRNHSRILEEHSERLKELTKSVGELKAAVGSIGRRWGRDLEKLVYELYKDALLGLGVKDVGKIEKYTYVDIDGKYYRRGARIELDIYMHDTSVYFIEVKSLLEVDDVYWFNEKCGIVSKIIGRTPTRRIIVAVNAAKEAIEAARELGIDVVYGSIVD</sequence>
<dbReference type="OrthoDB" id="28470at2157"/>
<evidence type="ECO:0008006" key="4">
    <source>
        <dbReference type="Google" id="ProtNLM"/>
    </source>
</evidence>
<feature type="coiled-coil region" evidence="1">
    <location>
        <begin position="45"/>
        <end position="142"/>
    </location>
</feature>
<evidence type="ECO:0000313" key="2">
    <source>
        <dbReference type="EMBL" id="ABL79100.1"/>
    </source>
</evidence>
<evidence type="ECO:0000313" key="3">
    <source>
        <dbReference type="Proteomes" id="UP000000641"/>
    </source>
</evidence>
<dbReference type="InterPro" id="IPR011335">
    <property type="entry name" value="Restrct_endonuc-II-like"/>
</dbReference>
<gene>
    <name evidence="2" type="ordered locus">Tpen_1705</name>
</gene>
<dbReference type="PANTHER" id="PTHR38753">
    <property type="entry name" value="SLR1441 PROTEIN"/>
    <property type="match status" value="1"/>
</dbReference>
<dbReference type="Proteomes" id="UP000000641">
    <property type="component" value="Chromosome"/>
</dbReference>
<dbReference type="PANTHER" id="PTHR38753:SF1">
    <property type="entry name" value="SLR1441 PROTEIN"/>
    <property type="match status" value="1"/>
</dbReference>
<dbReference type="HOGENOM" id="CLU_064028_2_1_2"/>
<protein>
    <recommendedName>
        <fullName evidence="4">DUF3782 domain-containing protein</fullName>
    </recommendedName>
</protein>
<dbReference type="EMBL" id="CP000505">
    <property type="protein sequence ID" value="ABL79100.1"/>
    <property type="molecule type" value="Genomic_DNA"/>
</dbReference>
<dbReference type="eggNOG" id="arCOG01424">
    <property type="taxonomic scope" value="Archaea"/>
</dbReference>
<dbReference type="InterPro" id="IPR024271">
    <property type="entry name" value="DUF3782"/>
</dbReference>
<proteinExistence type="predicted"/>
<organism evidence="2 3">
    <name type="scientific">Thermofilum pendens (strain DSM 2475 / Hrk 5)</name>
    <dbReference type="NCBI Taxonomy" id="368408"/>
    <lineage>
        <taxon>Archaea</taxon>
        <taxon>Thermoproteota</taxon>
        <taxon>Thermoprotei</taxon>
        <taxon>Thermofilales</taxon>
        <taxon>Thermofilaceae</taxon>
        <taxon>Thermofilum</taxon>
    </lineage>
</organism>
<dbReference type="RefSeq" id="WP_011753365.1">
    <property type="nucleotide sequence ID" value="NC_008698.1"/>
</dbReference>
<dbReference type="GeneID" id="4601667"/>
<dbReference type="Pfam" id="PF12644">
    <property type="entry name" value="DUF3782"/>
    <property type="match status" value="1"/>
</dbReference>
<keyword evidence="3" id="KW-1185">Reference proteome</keyword>
<reference evidence="3" key="1">
    <citation type="journal article" date="2008" name="J. Bacteriol.">
        <title>Genome sequence of Thermofilum pendens reveals an exceptional loss of biosynthetic pathways without genome reduction.</title>
        <authorList>
            <person name="Anderson I."/>
            <person name="Rodriguez J."/>
            <person name="Susanti D."/>
            <person name="Porat I."/>
            <person name="Reich C."/>
            <person name="Ulrich L.E."/>
            <person name="Elkins J.G."/>
            <person name="Mavromatis K."/>
            <person name="Lykidis A."/>
            <person name="Kim E."/>
            <person name="Thompson L.S."/>
            <person name="Nolan M."/>
            <person name="Land M."/>
            <person name="Copeland A."/>
            <person name="Lapidus A."/>
            <person name="Lucas S."/>
            <person name="Detter C."/>
            <person name="Zhulin I.B."/>
            <person name="Olsen G.J."/>
            <person name="Whitman W."/>
            <person name="Mukhopadhyay B."/>
            <person name="Bristow J."/>
            <person name="Kyrpides N."/>
        </authorList>
    </citation>
    <scope>NUCLEOTIDE SEQUENCE [LARGE SCALE GENOMIC DNA]</scope>
    <source>
        <strain evidence="3">DSM 2475 / Hrk 5</strain>
    </source>
</reference>
<evidence type="ECO:0000256" key="1">
    <source>
        <dbReference type="SAM" id="Coils"/>
    </source>
</evidence>
<dbReference type="STRING" id="368408.Tpen_1705"/>
<keyword evidence="1" id="KW-0175">Coiled coil</keyword>
<dbReference type="EnsemblBacteria" id="ABL79100">
    <property type="protein sequence ID" value="ABL79100"/>
    <property type="gene ID" value="Tpen_1705"/>
</dbReference>
<dbReference type="Gene3D" id="1.10.287.950">
    <property type="entry name" value="Methyl-accepting chemotaxis protein"/>
    <property type="match status" value="1"/>
</dbReference>
<name>A1S0X0_THEPD</name>